<feature type="transmembrane region" description="Helical" evidence="2">
    <location>
        <begin position="565"/>
        <end position="586"/>
    </location>
</feature>
<sequence>MEFLVMEEVKQEMLNHAMEGNWEDVVGMYEKYPWAQNARLTRSGETALHIAVFESTEDTVKRLVNLVDAEEEKAQHGESSSAAEAKNPLMIANDRGNTPLHLAALIGNVNMCNYIASKREELVGLRNIAGETPLFLAALRGKKEAFLYLHSKCGPAGTHNHYTRRGDGQTILHVAISGEYFDVAYHIICKYDHLIYCVDENGYTPLHVLASLHVDELTNEPVPISSSMPTFKGKRSLRNIQRKNLPTSRKHMETNKAKMEEDLKQRRGDTAQNQGKRSCDIKLMIRKFISRSAMLFIRGLVRLFGSRELKKMRAKKEKNVWSLEIMKLLLQKSSSHTYDSSGGCNPGPFSMPNKSPLLTYHTSTGRHPEPFSIPMEKDQMDCFSNPDSTNQRRETPILLAAKNGITEMVMGILKLSPTAILDRDSANKNIVHLAVENRRTKLYEKLAKKISIYEGAFRAVDNRGNSVLHLAATLGDHRSFPFGTLQMQWEIKCRNNENRTAKEMFKKSHEVLVKEGGKWLISTSNSCSVVATVVTTVAFATTATIPGGMKEDNSTPNLEHDPGFLVFAISSLIALSFSITSVIAFLAILTPRHSPKDFERQLPKKLLYALTFLFISLAAMLVSFCAGHFFLVRDDLHRKAFLVYGVVCLPVAYFAMKQFPFYIDLVLDTFRTVPRHMPS</sequence>
<dbReference type="AlphaFoldDB" id="A0A438GTY5"/>
<accession>A0A438GTY5</accession>
<dbReference type="Pfam" id="PF13962">
    <property type="entry name" value="PGG"/>
    <property type="match status" value="1"/>
</dbReference>
<proteinExistence type="predicted"/>
<name>A0A438GTY5_VITVI</name>
<dbReference type="Proteomes" id="UP000288805">
    <property type="component" value="Unassembled WGS sequence"/>
</dbReference>
<evidence type="ECO:0000313" key="5">
    <source>
        <dbReference type="Proteomes" id="UP000288805"/>
    </source>
</evidence>
<evidence type="ECO:0000256" key="2">
    <source>
        <dbReference type="SAM" id="Phobius"/>
    </source>
</evidence>
<feature type="domain" description="PGG" evidence="3">
    <location>
        <begin position="518"/>
        <end position="630"/>
    </location>
</feature>
<feature type="transmembrane region" description="Helical" evidence="2">
    <location>
        <begin position="606"/>
        <end position="630"/>
    </location>
</feature>
<reference evidence="4 5" key="1">
    <citation type="journal article" date="2018" name="PLoS Genet.">
        <title>Population sequencing reveals clonal diversity and ancestral inbreeding in the grapevine cultivar Chardonnay.</title>
        <authorList>
            <person name="Roach M.J."/>
            <person name="Johnson D.L."/>
            <person name="Bohlmann J."/>
            <person name="van Vuuren H.J."/>
            <person name="Jones S.J."/>
            <person name="Pretorius I.S."/>
            <person name="Schmidt S.A."/>
            <person name="Borneman A.R."/>
        </authorList>
    </citation>
    <scope>NUCLEOTIDE SEQUENCE [LARGE SCALE GENOMIC DNA]</scope>
    <source>
        <strain evidence="5">cv. Chardonnay</strain>
        <tissue evidence="4">Leaf</tissue>
    </source>
</reference>
<feature type="region of interest" description="Disordered" evidence="1">
    <location>
        <begin position="241"/>
        <end position="275"/>
    </location>
</feature>
<keyword evidence="2" id="KW-0812">Transmembrane</keyword>
<protein>
    <recommendedName>
        <fullName evidence="3">PGG domain-containing protein</fullName>
    </recommendedName>
</protein>
<dbReference type="InterPro" id="IPR002110">
    <property type="entry name" value="Ankyrin_rpt"/>
</dbReference>
<dbReference type="Pfam" id="PF12796">
    <property type="entry name" value="Ank_2"/>
    <property type="match status" value="1"/>
</dbReference>
<comment type="caution">
    <text evidence="4">The sequence shown here is derived from an EMBL/GenBank/DDBJ whole genome shotgun (WGS) entry which is preliminary data.</text>
</comment>
<dbReference type="EMBL" id="QGNW01000343">
    <property type="protein sequence ID" value="RVW75659.1"/>
    <property type="molecule type" value="Genomic_DNA"/>
</dbReference>
<evidence type="ECO:0000313" key="4">
    <source>
        <dbReference type="EMBL" id="RVW75659.1"/>
    </source>
</evidence>
<dbReference type="InterPro" id="IPR026961">
    <property type="entry name" value="PGG_dom"/>
</dbReference>
<dbReference type="SMART" id="SM00248">
    <property type="entry name" value="ANK"/>
    <property type="match status" value="5"/>
</dbReference>
<feature type="transmembrane region" description="Helical" evidence="2">
    <location>
        <begin position="636"/>
        <end position="655"/>
    </location>
</feature>
<dbReference type="SUPFAM" id="SSF48403">
    <property type="entry name" value="Ankyrin repeat"/>
    <property type="match status" value="2"/>
</dbReference>
<dbReference type="Gene3D" id="1.25.40.20">
    <property type="entry name" value="Ankyrin repeat-containing domain"/>
    <property type="match status" value="3"/>
</dbReference>
<gene>
    <name evidence="4" type="ORF">CK203_055279</name>
</gene>
<keyword evidence="2" id="KW-1133">Transmembrane helix</keyword>
<organism evidence="4 5">
    <name type="scientific">Vitis vinifera</name>
    <name type="common">Grape</name>
    <dbReference type="NCBI Taxonomy" id="29760"/>
    <lineage>
        <taxon>Eukaryota</taxon>
        <taxon>Viridiplantae</taxon>
        <taxon>Streptophyta</taxon>
        <taxon>Embryophyta</taxon>
        <taxon>Tracheophyta</taxon>
        <taxon>Spermatophyta</taxon>
        <taxon>Magnoliopsida</taxon>
        <taxon>eudicotyledons</taxon>
        <taxon>Gunneridae</taxon>
        <taxon>Pentapetalae</taxon>
        <taxon>rosids</taxon>
        <taxon>Vitales</taxon>
        <taxon>Vitaceae</taxon>
        <taxon>Viteae</taxon>
        <taxon>Vitis</taxon>
    </lineage>
</organism>
<dbReference type="PANTHER" id="PTHR24177">
    <property type="entry name" value="CASKIN"/>
    <property type="match status" value="1"/>
</dbReference>
<evidence type="ECO:0000259" key="3">
    <source>
        <dbReference type="Pfam" id="PF13962"/>
    </source>
</evidence>
<feature type="compositionally biased region" description="Basic and acidic residues" evidence="1">
    <location>
        <begin position="250"/>
        <end position="269"/>
    </location>
</feature>
<dbReference type="InterPro" id="IPR036770">
    <property type="entry name" value="Ankyrin_rpt-contain_sf"/>
</dbReference>
<keyword evidence="2" id="KW-0472">Membrane</keyword>
<evidence type="ECO:0000256" key="1">
    <source>
        <dbReference type="SAM" id="MobiDB-lite"/>
    </source>
</evidence>
<dbReference type="PANTHER" id="PTHR24177:SF103">
    <property type="entry name" value="PGG DOMAIN-CONTAINING PROTEIN"/>
    <property type="match status" value="1"/>
</dbReference>